<keyword evidence="4" id="KW-1185">Reference proteome</keyword>
<dbReference type="Proteomes" id="UP001067235">
    <property type="component" value="Unassembled WGS sequence"/>
</dbReference>
<evidence type="ECO:0000313" key="4">
    <source>
        <dbReference type="Proteomes" id="UP001067235"/>
    </source>
</evidence>
<dbReference type="Gene3D" id="3.90.850.10">
    <property type="entry name" value="Fumarylacetoacetase-like, C-terminal domain"/>
    <property type="match status" value="1"/>
</dbReference>
<keyword evidence="3" id="KW-0378">Hydrolase</keyword>
<dbReference type="Pfam" id="PF01557">
    <property type="entry name" value="FAA_hydrolase"/>
    <property type="match status" value="1"/>
</dbReference>
<dbReference type="SUPFAM" id="SSF56529">
    <property type="entry name" value="FAH"/>
    <property type="match status" value="1"/>
</dbReference>
<name>A0ABT4N459_GORRU</name>
<dbReference type="PANTHER" id="PTHR11820">
    <property type="entry name" value="ACYLPYRUVASE"/>
    <property type="match status" value="1"/>
</dbReference>
<gene>
    <name evidence="3" type="ORF">O4213_27350</name>
</gene>
<reference evidence="3" key="1">
    <citation type="submission" date="2022-12" db="EMBL/GenBank/DDBJ databases">
        <authorList>
            <person name="Krivoruchko A.V."/>
            <person name="Elkin A."/>
        </authorList>
    </citation>
    <scope>NUCLEOTIDE SEQUENCE</scope>
    <source>
        <strain evidence="3">IEGM 1388</strain>
    </source>
</reference>
<dbReference type="PANTHER" id="PTHR11820:SF7">
    <property type="entry name" value="ACYLPYRUVASE FAHD1, MITOCHONDRIAL"/>
    <property type="match status" value="1"/>
</dbReference>
<evidence type="ECO:0000256" key="1">
    <source>
        <dbReference type="ARBA" id="ARBA00022723"/>
    </source>
</evidence>
<protein>
    <submittedName>
        <fullName evidence="3">Fumarylacetoacetate hydrolase family protein</fullName>
    </submittedName>
</protein>
<keyword evidence="1" id="KW-0479">Metal-binding</keyword>
<feature type="domain" description="Fumarylacetoacetase-like C-terminal" evidence="2">
    <location>
        <begin position="69"/>
        <end position="269"/>
    </location>
</feature>
<proteinExistence type="predicted"/>
<dbReference type="InterPro" id="IPR011234">
    <property type="entry name" value="Fumarylacetoacetase-like_C"/>
</dbReference>
<sequence length="284" mass="30299">MEMIATAEGLGRVDGDCIQLLSTEFADFTEPLRSGLSLEDLSSYPVRREIAYSDASVVAPLGRRATTWGVGSNYVREGASPTRRGGLPTFFMKAPSSLADPDAEIWAPGAMAAEFDYEGEVAVVIGKQAFDVSEAEAWSHIAAITAANDSTARDVMKATGNPALAKSFPETASVGPTLMPLSDVPDRDAVSVRSWVNGELRQDSSTTHLIYSIPELISLLSRFVRLMPGDVLLTGGPEGRGVDSGRFLVAEDIVSISVAGMRPLTNTVRSRPRALTLPELVKAK</sequence>
<accession>A0ABT4N459</accession>
<dbReference type="GO" id="GO:0016787">
    <property type="term" value="F:hydrolase activity"/>
    <property type="evidence" value="ECO:0007669"/>
    <property type="project" value="UniProtKB-KW"/>
</dbReference>
<dbReference type="RefSeq" id="WP_301574438.1">
    <property type="nucleotide sequence ID" value="NZ_JAPWIE010000012.1"/>
</dbReference>
<comment type="caution">
    <text evidence="3">The sequence shown here is derived from an EMBL/GenBank/DDBJ whole genome shotgun (WGS) entry which is preliminary data.</text>
</comment>
<organism evidence="3 4">
    <name type="scientific">Gordonia rubripertincta</name>
    <name type="common">Rhodococcus corallinus</name>
    <dbReference type="NCBI Taxonomy" id="36822"/>
    <lineage>
        <taxon>Bacteria</taxon>
        <taxon>Bacillati</taxon>
        <taxon>Actinomycetota</taxon>
        <taxon>Actinomycetes</taxon>
        <taxon>Mycobacteriales</taxon>
        <taxon>Gordoniaceae</taxon>
        <taxon>Gordonia</taxon>
    </lineage>
</organism>
<dbReference type="EMBL" id="JAPWIE010000012">
    <property type="protein sequence ID" value="MCZ4553735.1"/>
    <property type="molecule type" value="Genomic_DNA"/>
</dbReference>
<evidence type="ECO:0000313" key="3">
    <source>
        <dbReference type="EMBL" id="MCZ4553735.1"/>
    </source>
</evidence>
<evidence type="ECO:0000259" key="2">
    <source>
        <dbReference type="Pfam" id="PF01557"/>
    </source>
</evidence>
<dbReference type="InterPro" id="IPR036663">
    <property type="entry name" value="Fumarylacetoacetase_C_sf"/>
</dbReference>